<proteinExistence type="inferred from homology"/>
<dbReference type="NCBIfam" id="NF000585">
    <property type="entry name" value="PRK00010.1"/>
    <property type="match status" value="1"/>
</dbReference>
<keyword evidence="4 8" id="KW-0694">RNA-binding</keyword>
<accession>A0A4Y6UIM2</accession>
<dbReference type="GO" id="GO:0006412">
    <property type="term" value="P:translation"/>
    <property type="evidence" value="ECO:0007669"/>
    <property type="project" value="UniProtKB-UniRule"/>
</dbReference>
<evidence type="ECO:0000256" key="6">
    <source>
        <dbReference type="ARBA" id="ARBA00023274"/>
    </source>
</evidence>
<comment type="similarity">
    <text evidence="1 8 9">Belongs to the universal ribosomal protein uL5 family.</text>
</comment>
<keyword evidence="3 8" id="KW-0699">rRNA-binding</keyword>
<dbReference type="OrthoDB" id="9806626at2"/>
<dbReference type="PANTHER" id="PTHR11994">
    <property type="entry name" value="60S RIBOSOMAL PROTEIN L11-RELATED"/>
    <property type="match status" value="1"/>
</dbReference>
<dbReference type="Proteomes" id="UP000316313">
    <property type="component" value="Chromosome"/>
</dbReference>
<evidence type="ECO:0000256" key="3">
    <source>
        <dbReference type="ARBA" id="ARBA00022730"/>
    </source>
</evidence>
<comment type="function">
    <text evidence="8">This is 1 of the proteins that bind and probably mediate the attachment of the 5S RNA into the large ribosomal subunit, where it forms part of the central protuberance. In the 70S ribosome it contacts protein S13 of the 30S subunit (bridge B1b), connecting the 2 subunits; this bridge is implicated in subunit movement. Contacts the P site tRNA; the 5S rRNA and some of its associated proteins might help stabilize positioning of ribosome-bound tRNAs.</text>
</comment>
<dbReference type="HAMAP" id="MF_01333_B">
    <property type="entry name" value="Ribosomal_uL5_B"/>
    <property type="match status" value="1"/>
</dbReference>
<evidence type="ECO:0000259" key="11">
    <source>
        <dbReference type="Pfam" id="PF00673"/>
    </source>
</evidence>
<evidence type="ECO:0000256" key="1">
    <source>
        <dbReference type="ARBA" id="ARBA00008553"/>
    </source>
</evidence>
<dbReference type="GO" id="GO:0003735">
    <property type="term" value="F:structural constituent of ribosome"/>
    <property type="evidence" value="ECO:0007669"/>
    <property type="project" value="InterPro"/>
</dbReference>
<dbReference type="Pfam" id="PF00673">
    <property type="entry name" value="Ribosomal_L5_C"/>
    <property type="match status" value="1"/>
</dbReference>
<evidence type="ECO:0000256" key="7">
    <source>
        <dbReference type="ARBA" id="ARBA00035245"/>
    </source>
</evidence>
<organism evidence="12 13">
    <name type="scientific">Swingsia samuiensis</name>
    <dbReference type="NCBI Taxonomy" id="1293412"/>
    <lineage>
        <taxon>Bacteria</taxon>
        <taxon>Pseudomonadati</taxon>
        <taxon>Pseudomonadota</taxon>
        <taxon>Alphaproteobacteria</taxon>
        <taxon>Acetobacterales</taxon>
        <taxon>Acetobacteraceae</taxon>
        <taxon>Swingsia</taxon>
    </lineage>
</organism>
<dbReference type="GO" id="GO:0000049">
    <property type="term" value="F:tRNA binding"/>
    <property type="evidence" value="ECO:0007669"/>
    <property type="project" value="UniProtKB-UniRule"/>
</dbReference>
<reference evidence="12 13" key="1">
    <citation type="submission" date="2019-03" db="EMBL/GenBank/DDBJ databases">
        <title>The complete genome sequence of Swingsia samuiensis NBRC107927(T).</title>
        <authorList>
            <person name="Chua K.-O."/>
            <person name="Chan K.-G."/>
            <person name="See-Too W.-S."/>
        </authorList>
    </citation>
    <scope>NUCLEOTIDE SEQUENCE [LARGE SCALE GENOMIC DNA]</scope>
    <source>
        <strain evidence="12 13">AH83</strain>
    </source>
</reference>
<keyword evidence="13" id="KW-1185">Reference proteome</keyword>
<name>A0A4Y6UIM2_9PROT</name>
<evidence type="ECO:0000256" key="4">
    <source>
        <dbReference type="ARBA" id="ARBA00022884"/>
    </source>
</evidence>
<dbReference type="InterPro" id="IPR020929">
    <property type="entry name" value="Ribosomal_uL5_CS"/>
</dbReference>
<feature type="domain" description="Large ribosomal subunit protein uL5 N-terminal" evidence="10">
    <location>
        <begin position="31"/>
        <end position="87"/>
    </location>
</feature>
<evidence type="ECO:0000259" key="10">
    <source>
        <dbReference type="Pfam" id="PF00281"/>
    </source>
</evidence>
<feature type="domain" description="Large ribosomal subunit protein uL5 C-terminal" evidence="11">
    <location>
        <begin position="91"/>
        <end position="185"/>
    </location>
</feature>
<dbReference type="GO" id="GO:0005840">
    <property type="term" value="C:ribosome"/>
    <property type="evidence" value="ECO:0007669"/>
    <property type="project" value="UniProtKB-KW"/>
</dbReference>
<dbReference type="GO" id="GO:0019843">
    <property type="term" value="F:rRNA binding"/>
    <property type="evidence" value="ECO:0007669"/>
    <property type="project" value="UniProtKB-UniRule"/>
</dbReference>
<dbReference type="InterPro" id="IPR031309">
    <property type="entry name" value="Ribosomal_uL5_C"/>
</dbReference>
<dbReference type="InterPro" id="IPR022803">
    <property type="entry name" value="Ribosomal_uL5_dom_sf"/>
</dbReference>
<evidence type="ECO:0000256" key="9">
    <source>
        <dbReference type="RuleBase" id="RU003930"/>
    </source>
</evidence>
<dbReference type="InterPro" id="IPR020930">
    <property type="entry name" value="Ribosomal_uL5_bac-type"/>
</dbReference>
<evidence type="ECO:0000313" key="13">
    <source>
        <dbReference type="Proteomes" id="UP000316313"/>
    </source>
</evidence>
<dbReference type="RefSeq" id="WP_141459463.1">
    <property type="nucleotide sequence ID" value="NZ_CP038141.1"/>
</dbReference>
<dbReference type="PIRSF" id="PIRSF002161">
    <property type="entry name" value="Ribosomal_L5"/>
    <property type="match status" value="1"/>
</dbReference>
<evidence type="ECO:0000256" key="2">
    <source>
        <dbReference type="ARBA" id="ARBA00022555"/>
    </source>
</evidence>
<comment type="subunit">
    <text evidence="8">Part of the 50S ribosomal subunit; part of the 5S rRNA/L5/L18/L25 subcomplex. Contacts the 5S rRNA and the P site tRNA. Forms a bridge to the 30S subunit in the 70S ribosome.</text>
</comment>
<dbReference type="InterPro" id="IPR031310">
    <property type="entry name" value="Ribosomal_uL5_N"/>
</dbReference>
<keyword evidence="6 8" id="KW-0687">Ribonucleoprotein</keyword>
<dbReference type="Gene3D" id="3.30.1440.10">
    <property type="match status" value="1"/>
</dbReference>
<dbReference type="AlphaFoldDB" id="A0A4Y6UIM2"/>
<dbReference type="FunFam" id="3.30.1440.10:FF:000001">
    <property type="entry name" value="50S ribosomal protein L5"/>
    <property type="match status" value="1"/>
</dbReference>
<protein>
    <recommendedName>
        <fullName evidence="7 8">Large ribosomal subunit protein uL5</fullName>
    </recommendedName>
</protein>
<keyword evidence="5 8" id="KW-0689">Ribosomal protein</keyword>
<sequence length="187" mass="20995">MSDTKTALPRMQQRYEDVLKQQLREQFGYKNPMQIPRLEKIVLNMGVGEAAGDQKKLDAAVAEMAAISGQKPVKTLARKAIAGFKIREGLPIGCKVTLRRKRMYEFLDRLVTIAMPRVRDFRGLPANKGFDGRGNFAMGIKEQIVFPEIEYDKIDAVRGMDIIFVTSAKTDAEAKALLKAFDLPFQG</sequence>
<evidence type="ECO:0000313" key="12">
    <source>
        <dbReference type="EMBL" id="QDH16468.1"/>
    </source>
</evidence>
<dbReference type="Pfam" id="PF00281">
    <property type="entry name" value="Ribosomal_L5"/>
    <property type="match status" value="1"/>
</dbReference>
<keyword evidence="2 8" id="KW-0820">tRNA-binding</keyword>
<dbReference type="EMBL" id="CP038141">
    <property type="protein sequence ID" value="QDH16468.1"/>
    <property type="molecule type" value="Genomic_DNA"/>
</dbReference>
<gene>
    <name evidence="8 12" type="primary">rplE</name>
    <name evidence="12" type="ORF">E3D00_01945</name>
</gene>
<dbReference type="InterPro" id="IPR002132">
    <property type="entry name" value="Ribosomal_uL5"/>
</dbReference>
<dbReference type="SUPFAM" id="SSF55282">
    <property type="entry name" value="RL5-like"/>
    <property type="match status" value="1"/>
</dbReference>
<evidence type="ECO:0000256" key="5">
    <source>
        <dbReference type="ARBA" id="ARBA00022980"/>
    </source>
</evidence>
<dbReference type="PROSITE" id="PS00358">
    <property type="entry name" value="RIBOSOMAL_L5"/>
    <property type="match status" value="1"/>
</dbReference>
<evidence type="ECO:0000256" key="8">
    <source>
        <dbReference type="HAMAP-Rule" id="MF_01333"/>
    </source>
</evidence>
<dbReference type="KEGG" id="ssam:E3D00_01945"/>
<dbReference type="GO" id="GO:1990904">
    <property type="term" value="C:ribonucleoprotein complex"/>
    <property type="evidence" value="ECO:0007669"/>
    <property type="project" value="UniProtKB-KW"/>
</dbReference>